<keyword evidence="2" id="KW-1185">Reference proteome</keyword>
<dbReference type="EMBL" id="JASAOG010000015">
    <property type="protein sequence ID" value="KAK0065128.1"/>
    <property type="molecule type" value="Genomic_DNA"/>
</dbReference>
<keyword evidence="1" id="KW-0645">Protease</keyword>
<evidence type="ECO:0000313" key="1">
    <source>
        <dbReference type="EMBL" id="KAK0065128.1"/>
    </source>
</evidence>
<keyword evidence="1" id="KW-0482">Metalloprotease</keyword>
<reference evidence="1" key="2">
    <citation type="submission" date="2023-04" db="EMBL/GenBank/DDBJ databases">
        <authorList>
            <person name="Bu L."/>
            <person name="Lu L."/>
            <person name="Laidemitt M.R."/>
            <person name="Zhang S.M."/>
            <person name="Mutuku M."/>
            <person name="Mkoji G."/>
            <person name="Steinauer M."/>
            <person name="Loker E.S."/>
        </authorList>
    </citation>
    <scope>NUCLEOTIDE SEQUENCE</scope>
    <source>
        <strain evidence="1">KasaAsao</strain>
        <tissue evidence="1">Whole Snail</tissue>
    </source>
</reference>
<name>A0AAD8C2K5_BIOPF</name>
<dbReference type="AlphaFoldDB" id="A0AAD8C2K5"/>
<dbReference type="InterPro" id="IPR024079">
    <property type="entry name" value="MetalloPept_cat_dom_sf"/>
</dbReference>
<feature type="non-terminal residue" evidence="1">
    <location>
        <position position="56"/>
    </location>
</feature>
<evidence type="ECO:0000313" key="2">
    <source>
        <dbReference type="Proteomes" id="UP001233172"/>
    </source>
</evidence>
<accession>A0AAD8C2K5</accession>
<sequence>LSARHDGDGNPCNASDGYIMGSLNAGIKPETKYNPWLFSPCSVSYFTSFLKKKLNS</sequence>
<proteinExistence type="predicted"/>
<dbReference type="Proteomes" id="UP001233172">
    <property type="component" value="Unassembled WGS sequence"/>
</dbReference>
<gene>
    <name evidence="1" type="ORF">Bpfe_005686</name>
</gene>
<dbReference type="Gene3D" id="3.40.390.10">
    <property type="entry name" value="Collagenase (Catalytic Domain)"/>
    <property type="match status" value="1"/>
</dbReference>
<dbReference type="SUPFAM" id="SSF55486">
    <property type="entry name" value="Metalloproteases ('zincins'), catalytic domain"/>
    <property type="match status" value="1"/>
</dbReference>
<keyword evidence="1" id="KW-0378">Hydrolase</keyword>
<organism evidence="1 2">
    <name type="scientific">Biomphalaria pfeifferi</name>
    <name type="common">Bloodfluke planorb</name>
    <name type="synonym">Freshwater snail</name>
    <dbReference type="NCBI Taxonomy" id="112525"/>
    <lineage>
        <taxon>Eukaryota</taxon>
        <taxon>Metazoa</taxon>
        <taxon>Spiralia</taxon>
        <taxon>Lophotrochozoa</taxon>
        <taxon>Mollusca</taxon>
        <taxon>Gastropoda</taxon>
        <taxon>Heterobranchia</taxon>
        <taxon>Euthyneura</taxon>
        <taxon>Panpulmonata</taxon>
        <taxon>Hygrophila</taxon>
        <taxon>Lymnaeoidea</taxon>
        <taxon>Planorbidae</taxon>
        <taxon>Biomphalaria</taxon>
    </lineage>
</organism>
<feature type="non-terminal residue" evidence="1">
    <location>
        <position position="1"/>
    </location>
</feature>
<reference evidence="1" key="1">
    <citation type="journal article" date="2023" name="PLoS Negl. Trop. Dis.">
        <title>A genome sequence for Biomphalaria pfeifferi, the major vector snail for the human-infecting parasite Schistosoma mansoni.</title>
        <authorList>
            <person name="Bu L."/>
            <person name="Lu L."/>
            <person name="Laidemitt M.R."/>
            <person name="Zhang S.M."/>
            <person name="Mutuku M."/>
            <person name="Mkoji G."/>
            <person name="Steinauer M."/>
            <person name="Loker E.S."/>
        </authorList>
    </citation>
    <scope>NUCLEOTIDE SEQUENCE</scope>
    <source>
        <strain evidence="1">KasaAsao</strain>
    </source>
</reference>
<dbReference type="GO" id="GO:0008237">
    <property type="term" value="F:metallopeptidase activity"/>
    <property type="evidence" value="ECO:0007669"/>
    <property type="project" value="UniProtKB-KW"/>
</dbReference>
<protein>
    <submittedName>
        <fullName evidence="1">A disintegrin and metalloproteinase with thrombospondin motifs 6-like isoform X2</fullName>
    </submittedName>
</protein>
<comment type="caution">
    <text evidence="1">The sequence shown here is derived from an EMBL/GenBank/DDBJ whole genome shotgun (WGS) entry which is preliminary data.</text>
</comment>